<proteinExistence type="predicted"/>
<keyword evidence="2" id="KW-1185">Reference proteome</keyword>
<protein>
    <submittedName>
        <fullName evidence="1">32764_t:CDS:1</fullName>
    </submittedName>
</protein>
<sequence>MADKPEIEDDEIPEEVPIISLKDSIEMHINKEYKKAWECFKQNADLSDPVAKFWIESQCRYAVLLLSDLGKETDEAANNKLIRKILYYFELAAENPENRNADTMYYL</sequence>
<dbReference type="Gene3D" id="1.25.40.10">
    <property type="entry name" value="Tetratricopeptide repeat domain"/>
    <property type="match status" value="1"/>
</dbReference>
<dbReference type="EMBL" id="CAJVQB010017021">
    <property type="protein sequence ID" value="CAG8782385.1"/>
    <property type="molecule type" value="Genomic_DNA"/>
</dbReference>
<organism evidence="1 2">
    <name type="scientific">Gigaspora margarita</name>
    <dbReference type="NCBI Taxonomy" id="4874"/>
    <lineage>
        <taxon>Eukaryota</taxon>
        <taxon>Fungi</taxon>
        <taxon>Fungi incertae sedis</taxon>
        <taxon>Mucoromycota</taxon>
        <taxon>Glomeromycotina</taxon>
        <taxon>Glomeromycetes</taxon>
        <taxon>Diversisporales</taxon>
        <taxon>Gigasporaceae</taxon>
        <taxon>Gigaspora</taxon>
    </lineage>
</organism>
<comment type="caution">
    <text evidence="1">The sequence shown here is derived from an EMBL/GenBank/DDBJ whole genome shotgun (WGS) entry which is preliminary data.</text>
</comment>
<evidence type="ECO:0000313" key="2">
    <source>
        <dbReference type="Proteomes" id="UP000789901"/>
    </source>
</evidence>
<feature type="non-terminal residue" evidence="1">
    <location>
        <position position="107"/>
    </location>
</feature>
<gene>
    <name evidence="1" type="ORF">GMARGA_LOCUS19920</name>
</gene>
<name>A0ABN7VL14_GIGMA</name>
<reference evidence="1 2" key="1">
    <citation type="submission" date="2021-06" db="EMBL/GenBank/DDBJ databases">
        <authorList>
            <person name="Kallberg Y."/>
            <person name="Tangrot J."/>
            <person name="Rosling A."/>
        </authorList>
    </citation>
    <scope>NUCLEOTIDE SEQUENCE [LARGE SCALE GENOMIC DNA]</scope>
    <source>
        <strain evidence="1 2">120-4 pot B 10/14</strain>
    </source>
</reference>
<dbReference type="InterPro" id="IPR011990">
    <property type="entry name" value="TPR-like_helical_dom_sf"/>
</dbReference>
<dbReference type="Proteomes" id="UP000789901">
    <property type="component" value="Unassembled WGS sequence"/>
</dbReference>
<accession>A0ABN7VL14</accession>
<evidence type="ECO:0000313" key="1">
    <source>
        <dbReference type="EMBL" id="CAG8782385.1"/>
    </source>
</evidence>